<feature type="region of interest" description="Disordered" evidence="1">
    <location>
        <begin position="1"/>
        <end position="20"/>
    </location>
</feature>
<feature type="compositionally biased region" description="Low complexity" evidence="1">
    <location>
        <begin position="34"/>
        <end position="49"/>
    </location>
</feature>
<proteinExistence type="predicted"/>
<gene>
    <name evidence="2" type="ORF">CYLTODRAFT_463045</name>
</gene>
<organism evidence="2 3">
    <name type="scientific">Cylindrobasidium torrendii FP15055 ss-10</name>
    <dbReference type="NCBI Taxonomy" id="1314674"/>
    <lineage>
        <taxon>Eukaryota</taxon>
        <taxon>Fungi</taxon>
        <taxon>Dikarya</taxon>
        <taxon>Basidiomycota</taxon>
        <taxon>Agaricomycotina</taxon>
        <taxon>Agaricomycetes</taxon>
        <taxon>Agaricomycetidae</taxon>
        <taxon>Agaricales</taxon>
        <taxon>Marasmiineae</taxon>
        <taxon>Physalacriaceae</taxon>
        <taxon>Cylindrobasidium</taxon>
    </lineage>
</organism>
<feature type="region of interest" description="Disordered" evidence="1">
    <location>
        <begin position="30"/>
        <end position="56"/>
    </location>
</feature>
<dbReference type="Proteomes" id="UP000054007">
    <property type="component" value="Unassembled WGS sequence"/>
</dbReference>
<dbReference type="AlphaFoldDB" id="A0A0D7BSF6"/>
<name>A0A0D7BSF6_9AGAR</name>
<dbReference type="EMBL" id="KN880442">
    <property type="protein sequence ID" value="KIY72541.1"/>
    <property type="molecule type" value="Genomic_DNA"/>
</dbReference>
<sequence length="106" mass="11366">MSANKSTQNSNYPHNPLQAQVPLSAISTYSTLAGSGTRPSGGTSSSRGPDVNAQALTRSKPAEYFCTVPGCRSKETGFTERTYRGQTQWGVAQLLLRKDLSGQHFA</sequence>
<keyword evidence="3" id="KW-1185">Reference proteome</keyword>
<protein>
    <submittedName>
        <fullName evidence="2">Uncharacterized protein</fullName>
    </submittedName>
</protein>
<reference evidence="2 3" key="1">
    <citation type="journal article" date="2015" name="Fungal Genet. Biol.">
        <title>Evolution of novel wood decay mechanisms in Agaricales revealed by the genome sequences of Fistulina hepatica and Cylindrobasidium torrendii.</title>
        <authorList>
            <person name="Floudas D."/>
            <person name="Held B.W."/>
            <person name="Riley R."/>
            <person name="Nagy L.G."/>
            <person name="Koehler G."/>
            <person name="Ransdell A.S."/>
            <person name="Younus H."/>
            <person name="Chow J."/>
            <person name="Chiniquy J."/>
            <person name="Lipzen A."/>
            <person name="Tritt A."/>
            <person name="Sun H."/>
            <person name="Haridas S."/>
            <person name="LaButti K."/>
            <person name="Ohm R.A."/>
            <person name="Kues U."/>
            <person name="Blanchette R.A."/>
            <person name="Grigoriev I.V."/>
            <person name="Minto R.E."/>
            <person name="Hibbett D.S."/>
        </authorList>
    </citation>
    <scope>NUCLEOTIDE SEQUENCE [LARGE SCALE GENOMIC DNA]</scope>
    <source>
        <strain evidence="2 3">FP15055 ss-10</strain>
    </source>
</reference>
<accession>A0A0D7BSF6</accession>
<evidence type="ECO:0000313" key="3">
    <source>
        <dbReference type="Proteomes" id="UP000054007"/>
    </source>
</evidence>
<evidence type="ECO:0000313" key="2">
    <source>
        <dbReference type="EMBL" id="KIY72541.1"/>
    </source>
</evidence>
<feature type="compositionally biased region" description="Polar residues" evidence="1">
    <location>
        <begin position="1"/>
        <end position="13"/>
    </location>
</feature>
<evidence type="ECO:0000256" key="1">
    <source>
        <dbReference type="SAM" id="MobiDB-lite"/>
    </source>
</evidence>